<comment type="caution">
    <text evidence="1">The sequence shown here is derived from an EMBL/GenBank/DDBJ whole genome shotgun (WGS) entry which is preliminary data.</text>
</comment>
<sequence length="380" mass="42729">MSSRTPLDIPELLENCLTPLVEYPDTLLACSLVARSWVDTTQTLLFRAPHRTTHTFSYSEDAVLCFCDALKSSDRPIRHYPLYAPRDNVDPEFDRGEPLCTLLLDAVPIDSTLWILYDGPDDDPHTIPLQAHSMRLKSLSLNFLHHTDYARPQSLHPTAFPLVGLSDLKMLEIVEEKYIDWQTLSLATRQSIKFYDVHLWDSPGINLSLSPNLSVLQIVVTGETWSPISSTLRTLSDTESPIQSIQTLVLNVQYMDIQFERDDCAPLDRHLCSATLSRAGIQSEVDLKQNNALEESLRKAFLYGGPDAHLIVPPRTSAFSAVPPFFEVFSALSAPILTGDYKRGGELFRPFATSTPPLSYVCPPPLFRELFLTVQILTRN</sequence>
<keyword evidence="2" id="KW-1185">Reference proteome</keyword>
<evidence type="ECO:0008006" key="3">
    <source>
        <dbReference type="Google" id="ProtNLM"/>
    </source>
</evidence>
<dbReference type="EMBL" id="JAWWNJ010000161">
    <property type="protein sequence ID" value="KAK6978108.1"/>
    <property type="molecule type" value="Genomic_DNA"/>
</dbReference>
<organism evidence="1 2">
    <name type="scientific">Favolaschia claudopus</name>
    <dbReference type="NCBI Taxonomy" id="2862362"/>
    <lineage>
        <taxon>Eukaryota</taxon>
        <taxon>Fungi</taxon>
        <taxon>Dikarya</taxon>
        <taxon>Basidiomycota</taxon>
        <taxon>Agaricomycotina</taxon>
        <taxon>Agaricomycetes</taxon>
        <taxon>Agaricomycetidae</taxon>
        <taxon>Agaricales</taxon>
        <taxon>Marasmiineae</taxon>
        <taxon>Mycenaceae</taxon>
        <taxon>Favolaschia</taxon>
    </lineage>
</organism>
<evidence type="ECO:0000313" key="2">
    <source>
        <dbReference type="Proteomes" id="UP001362999"/>
    </source>
</evidence>
<gene>
    <name evidence="1" type="ORF">R3P38DRAFT_3469957</name>
</gene>
<dbReference type="Proteomes" id="UP001362999">
    <property type="component" value="Unassembled WGS sequence"/>
</dbReference>
<proteinExistence type="predicted"/>
<evidence type="ECO:0000313" key="1">
    <source>
        <dbReference type="EMBL" id="KAK6978108.1"/>
    </source>
</evidence>
<reference evidence="1 2" key="1">
    <citation type="journal article" date="2024" name="J Genomics">
        <title>Draft genome sequencing and assembly of Favolaschia claudopus CIRM-BRFM 2984 isolated from oak limbs.</title>
        <authorList>
            <person name="Navarro D."/>
            <person name="Drula E."/>
            <person name="Chaduli D."/>
            <person name="Cazenave R."/>
            <person name="Ahrendt S."/>
            <person name="Wang J."/>
            <person name="Lipzen A."/>
            <person name="Daum C."/>
            <person name="Barry K."/>
            <person name="Grigoriev I.V."/>
            <person name="Favel A."/>
            <person name="Rosso M.N."/>
            <person name="Martin F."/>
        </authorList>
    </citation>
    <scope>NUCLEOTIDE SEQUENCE [LARGE SCALE GENOMIC DNA]</scope>
    <source>
        <strain evidence="1 2">CIRM-BRFM 2984</strain>
    </source>
</reference>
<name>A0AAV9ZCQ3_9AGAR</name>
<protein>
    <recommendedName>
        <fullName evidence="3">F-box domain-containing protein</fullName>
    </recommendedName>
</protein>
<accession>A0AAV9ZCQ3</accession>
<dbReference type="AlphaFoldDB" id="A0AAV9ZCQ3"/>